<keyword evidence="5 6" id="KW-0804">Transcription</keyword>
<dbReference type="SMART" id="SM00421">
    <property type="entry name" value="HTH_LUXR"/>
    <property type="match status" value="1"/>
</dbReference>
<dbReference type="PANTHER" id="PTHR43133:SF8">
    <property type="entry name" value="RNA POLYMERASE SIGMA FACTOR HI_1459-RELATED"/>
    <property type="match status" value="1"/>
</dbReference>
<dbReference type="InterPro" id="IPR000838">
    <property type="entry name" value="RNA_pol_sigma70_ECF_CS"/>
</dbReference>
<dbReference type="Gene3D" id="1.10.1740.10">
    <property type="match status" value="1"/>
</dbReference>
<evidence type="ECO:0000256" key="4">
    <source>
        <dbReference type="ARBA" id="ARBA00023125"/>
    </source>
</evidence>
<dbReference type="CDD" id="cd06171">
    <property type="entry name" value="Sigma70_r4"/>
    <property type="match status" value="1"/>
</dbReference>
<gene>
    <name evidence="9" type="ORF">CRI94_11630</name>
</gene>
<keyword evidence="4 6" id="KW-0238">DNA-binding</keyword>
<dbReference type="SUPFAM" id="SSF88659">
    <property type="entry name" value="Sigma3 and sigma4 domains of RNA polymerase sigma factors"/>
    <property type="match status" value="1"/>
</dbReference>
<evidence type="ECO:0000256" key="2">
    <source>
        <dbReference type="ARBA" id="ARBA00023015"/>
    </source>
</evidence>
<organism evidence="9 10">
    <name type="scientific">Longibacter salinarum</name>
    <dbReference type="NCBI Taxonomy" id="1850348"/>
    <lineage>
        <taxon>Bacteria</taxon>
        <taxon>Pseudomonadati</taxon>
        <taxon>Rhodothermota</taxon>
        <taxon>Rhodothermia</taxon>
        <taxon>Rhodothermales</taxon>
        <taxon>Salisaetaceae</taxon>
        <taxon>Longibacter</taxon>
    </lineage>
</organism>
<keyword evidence="3 6" id="KW-0731">Sigma factor</keyword>
<dbReference type="InterPro" id="IPR039425">
    <property type="entry name" value="RNA_pol_sigma-70-like"/>
</dbReference>
<dbReference type="GO" id="GO:0006352">
    <property type="term" value="P:DNA-templated transcription initiation"/>
    <property type="evidence" value="ECO:0007669"/>
    <property type="project" value="InterPro"/>
</dbReference>
<dbReference type="EMBL" id="PDEQ01000005">
    <property type="protein sequence ID" value="PEN13283.1"/>
    <property type="molecule type" value="Genomic_DNA"/>
</dbReference>
<evidence type="ECO:0000256" key="1">
    <source>
        <dbReference type="ARBA" id="ARBA00010641"/>
    </source>
</evidence>
<comment type="caution">
    <text evidence="9">The sequence shown here is derived from an EMBL/GenBank/DDBJ whole genome shotgun (WGS) entry which is preliminary data.</text>
</comment>
<proteinExistence type="inferred from homology"/>
<dbReference type="NCBIfam" id="TIGR02937">
    <property type="entry name" value="sigma70-ECF"/>
    <property type="match status" value="1"/>
</dbReference>
<dbReference type="PANTHER" id="PTHR43133">
    <property type="entry name" value="RNA POLYMERASE ECF-TYPE SIGMA FACTO"/>
    <property type="match status" value="1"/>
</dbReference>
<protein>
    <recommendedName>
        <fullName evidence="6">RNA polymerase sigma factor</fullName>
    </recommendedName>
</protein>
<sequence length="184" mass="21001">MGRSPVTSAAATQPSVAFQDLVETHKKRVYYLALDLTGNHHDAEDLAQEVFIKAFRAMDSFRGDAKVFTWLYRIAVNTHLNRRRKKAVRHMHLKEDFDREVDDSGALPDTDEQAQRQQMQSHIEASLEALSPRERSAFVLKHMNGLTIKDTAAAMDVAPGTVKSLLYRATRKLRDELAFYRDDL</sequence>
<dbReference type="InterPro" id="IPR000792">
    <property type="entry name" value="Tscrpt_reg_LuxR_C"/>
</dbReference>
<evidence type="ECO:0000259" key="8">
    <source>
        <dbReference type="SMART" id="SM00421"/>
    </source>
</evidence>
<dbReference type="PROSITE" id="PS01063">
    <property type="entry name" value="SIGMA70_ECF"/>
    <property type="match status" value="1"/>
</dbReference>
<dbReference type="SUPFAM" id="SSF88946">
    <property type="entry name" value="Sigma2 domain of RNA polymerase sigma factors"/>
    <property type="match status" value="1"/>
</dbReference>
<dbReference type="Proteomes" id="UP000220102">
    <property type="component" value="Unassembled WGS sequence"/>
</dbReference>
<evidence type="ECO:0000256" key="6">
    <source>
        <dbReference type="RuleBase" id="RU000716"/>
    </source>
</evidence>
<keyword evidence="2 6" id="KW-0805">Transcription regulation</keyword>
<accession>A0A2A8CXD5</accession>
<dbReference type="InterPro" id="IPR036388">
    <property type="entry name" value="WH-like_DNA-bd_sf"/>
</dbReference>
<comment type="similarity">
    <text evidence="1 6">Belongs to the sigma-70 factor family. ECF subfamily.</text>
</comment>
<dbReference type="InterPro" id="IPR014284">
    <property type="entry name" value="RNA_pol_sigma-70_dom"/>
</dbReference>
<evidence type="ECO:0000256" key="3">
    <source>
        <dbReference type="ARBA" id="ARBA00023082"/>
    </source>
</evidence>
<dbReference type="InterPro" id="IPR007627">
    <property type="entry name" value="RNA_pol_sigma70_r2"/>
</dbReference>
<dbReference type="InterPro" id="IPR013324">
    <property type="entry name" value="RNA_pol_sigma_r3/r4-like"/>
</dbReference>
<evidence type="ECO:0000313" key="10">
    <source>
        <dbReference type="Proteomes" id="UP000220102"/>
    </source>
</evidence>
<dbReference type="InterPro" id="IPR013249">
    <property type="entry name" value="RNA_pol_sigma70_r4_t2"/>
</dbReference>
<feature type="region of interest" description="Disordered" evidence="7">
    <location>
        <begin position="99"/>
        <end position="123"/>
    </location>
</feature>
<dbReference type="GO" id="GO:0003677">
    <property type="term" value="F:DNA binding"/>
    <property type="evidence" value="ECO:0007669"/>
    <property type="project" value="UniProtKB-KW"/>
</dbReference>
<dbReference type="Pfam" id="PF04542">
    <property type="entry name" value="Sigma70_r2"/>
    <property type="match status" value="1"/>
</dbReference>
<dbReference type="Pfam" id="PF08281">
    <property type="entry name" value="Sigma70_r4_2"/>
    <property type="match status" value="1"/>
</dbReference>
<feature type="domain" description="HTH luxR-type" evidence="8">
    <location>
        <begin position="127"/>
        <end position="181"/>
    </location>
</feature>
<name>A0A2A8CXD5_9BACT</name>
<dbReference type="InterPro" id="IPR013325">
    <property type="entry name" value="RNA_pol_sigma_r2"/>
</dbReference>
<dbReference type="GO" id="GO:0016987">
    <property type="term" value="F:sigma factor activity"/>
    <property type="evidence" value="ECO:0007669"/>
    <property type="project" value="UniProtKB-KW"/>
</dbReference>
<keyword evidence="10" id="KW-1185">Reference proteome</keyword>
<evidence type="ECO:0000313" key="9">
    <source>
        <dbReference type="EMBL" id="PEN13283.1"/>
    </source>
</evidence>
<evidence type="ECO:0000256" key="5">
    <source>
        <dbReference type="ARBA" id="ARBA00023163"/>
    </source>
</evidence>
<dbReference type="AlphaFoldDB" id="A0A2A8CXD5"/>
<evidence type="ECO:0000256" key="7">
    <source>
        <dbReference type="SAM" id="MobiDB-lite"/>
    </source>
</evidence>
<dbReference type="Gene3D" id="1.10.10.10">
    <property type="entry name" value="Winged helix-like DNA-binding domain superfamily/Winged helix DNA-binding domain"/>
    <property type="match status" value="1"/>
</dbReference>
<dbReference type="OrthoDB" id="9780326at2"/>
<reference evidence="9 10" key="1">
    <citation type="submission" date="2017-10" db="EMBL/GenBank/DDBJ databases">
        <title>Draft genome of Longibacter Salinarum.</title>
        <authorList>
            <person name="Goh K.M."/>
            <person name="Shamsir M.S."/>
            <person name="Lim S.W."/>
        </authorList>
    </citation>
    <scope>NUCLEOTIDE SEQUENCE [LARGE SCALE GENOMIC DNA]</scope>
    <source>
        <strain evidence="9 10">KCTC 52045</strain>
    </source>
</reference>